<sequence length="1598" mass="183988">MNLKKDPQNHPIYHLLYDKMKLEKTVKDPKELGILQSYPVLDKPKIIALTSQIIGGRPVQAVLKEYGFNITYNPSVFSDFESVSAKMRPKQDLMIQFLFQILCFGIQDPNCITESMFQKALECLDQALRYKDYMQDIAYLFTLMCLNIQKNTSYEWSPEVAKLFWSHIRYNLALTGESIDIILNFIRPQVSKYLPEVLTLIKENSPILRVQNLTELMNIVAPELKTLNSVPLDIFWSLVKQISASTITICINTIIDALLNRAANSGIQEISPQLHPTINIEPLPLKTPSYEIIPQKTNYFSNGLYKLPNLTDYQEYFPFSKDREFIHIIDLLILNLNGTDRSVIDEFFIRLGQKATEKMVPVFYPRFSLFIYILNQKPDALLQVTKSVFNDTIFNKFITIFTSQVNDILSWFRVEVLTLMMRASSNQVCSFIYSLKDKPFLYAEILSRVMMLCPINQLHNYITKETVYSAFEVILSLQNSIKNNEQEILDALNGILIFINEATNTPQNCEKFFLLLSPNELKGIINTTPCFYFSFVFNEDYQYIFNNKIHSTFSQLSPYAMEKVIPALKSSLESILNNNTPKYTEIGVLIFNQIFKIIEISVDFVKLMTSDIISKFIKILERKCTVEMFYDFFSFMAQISFVQDKVTFSNDDEMTIAKVVNQLSFTDLNPFFTLINKSTCAPIPLSMTMIKCPQFLHILFIAFGENEIFPKIIEILKSAILESPSNGRNFGQSSVEMFISNVLSRDDNVIFLKEFGVKLNFVNYDTAWDIFEEIVKNGPNSRILPNFIQFISNSTSEKANDLRLRFLRLMEFSDTIPEPIFNLNYRDTIAISDPISASDLNDFSLSFWMRLDTRLLQYIEYPLLIVKFSDSENRELYLQIIEQQLEMVFQDTENRTRVALLQNIASYGSGWKHYTVVYDSSPKPTIYTIKDRDLSKKSDFLPIQFKGKTVTLSFGGKLDPFPKDAKDQSIVVADLRLFKLYKSKLTSNESNDDIFDPVSVKPNEIFRSDSLKNYLQSARVHMVSECVAEEKLKTIIFQLFSAPDTPPFVLHQIFSIFVHSSWASPHTDSDLNITNIIKNLLLNQGFKMDEEFLDIFLSNLYSAENQIDEHAWLSNILANAFILQKCPKPIRQKAFRLLKGPIADIANNMNVKNVYSHLHVAAMQMKLLFDKDNFDIGFDMEDFTDFSIFLARLCIPKGQLHDIQTLLTCAHLAQTAHTCLAFLDALHVASPWILEVVGEQFFTEFLYLILQKKEKPIIVSSIVLAQEVLKGLIHKHALAIAASFINRPDNCTIIEELSTHLNPDGNLFSVLTCAVWLLCDTPDFVEIGMKVGEAVANSGAIIPEKYWFIFPTLLANVSPNDRRFDAFYSAFLSEKSPDDQFNITCILQLIEIIYSRQKIREFDFPCSYIKFHSRNAALKNLKGALFMIGVCDFILPVTETGVSEFLYDSYNQDSPANYKNDSDWSKNDYKPKSVRNISDLREFCQKLQNDKTQYVYEYFQGLNRSIPNLRNDELLEKVNQIRNAIFDRDSHKYSKAWDLVPSILEEKKKSSKMHCLELHNLISDILTQYDISINSDHLLLNAVTVVSDLLDQQVKNNS</sequence>
<evidence type="ECO:0000313" key="2">
    <source>
        <dbReference type="Proteomes" id="UP000001542"/>
    </source>
</evidence>
<accession>A2EIT2</accession>
<gene>
    <name evidence="1" type="ORF">TVAG_419580</name>
</gene>
<proteinExistence type="predicted"/>
<name>A2EIT2_TRIV3</name>
<dbReference type="InParanoid" id="A2EIT2"/>
<organism evidence="1 2">
    <name type="scientific">Trichomonas vaginalis (strain ATCC PRA-98 / G3)</name>
    <dbReference type="NCBI Taxonomy" id="412133"/>
    <lineage>
        <taxon>Eukaryota</taxon>
        <taxon>Metamonada</taxon>
        <taxon>Parabasalia</taxon>
        <taxon>Trichomonadida</taxon>
        <taxon>Trichomonadidae</taxon>
        <taxon>Trichomonas</taxon>
    </lineage>
</organism>
<dbReference type="VEuPathDB" id="TrichDB:TVAGG3_0913820"/>
<reference evidence="1" key="2">
    <citation type="journal article" date="2007" name="Science">
        <title>Draft genome sequence of the sexually transmitted pathogen Trichomonas vaginalis.</title>
        <authorList>
            <person name="Carlton J.M."/>
            <person name="Hirt R.P."/>
            <person name="Silva J.C."/>
            <person name="Delcher A.L."/>
            <person name="Schatz M."/>
            <person name="Zhao Q."/>
            <person name="Wortman J.R."/>
            <person name="Bidwell S.L."/>
            <person name="Alsmark U.C.M."/>
            <person name="Besteiro S."/>
            <person name="Sicheritz-Ponten T."/>
            <person name="Noel C.J."/>
            <person name="Dacks J.B."/>
            <person name="Foster P.G."/>
            <person name="Simillion C."/>
            <person name="Van de Peer Y."/>
            <person name="Miranda-Saavedra D."/>
            <person name="Barton G.J."/>
            <person name="Westrop G.D."/>
            <person name="Mueller S."/>
            <person name="Dessi D."/>
            <person name="Fiori P.L."/>
            <person name="Ren Q."/>
            <person name="Paulsen I."/>
            <person name="Zhang H."/>
            <person name="Bastida-Corcuera F.D."/>
            <person name="Simoes-Barbosa A."/>
            <person name="Brown M.T."/>
            <person name="Hayes R.D."/>
            <person name="Mukherjee M."/>
            <person name="Okumura C.Y."/>
            <person name="Schneider R."/>
            <person name="Smith A.J."/>
            <person name="Vanacova S."/>
            <person name="Villalvazo M."/>
            <person name="Haas B.J."/>
            <person name="Pertea M."/>
            <person name="Feldblyum T.V."/>
            <person name="Utterback T.R."/>
            <person name="Shu C.L."/>
            <person name="Osoegawa K."/>
            <person name="de Jong P.J."/>
            <person name="Hrdy I."/>
            <person name="Horvathova L."/>
            <person name="Zubacova Z."/>
            <person name="Dolezal P."/>
            <person name="Malik S.B."/>
            <person name="Logsdon J.M. Jr."/>
            <person name="Henze K."/>
            <person name="Gupta A."/>
            <person name="Wang C.C."/>
            <person name="Dunne R.L."/>
            <person name="Upcroft J.A."/>
            <person name="Upcroft P."/>
            <person name="White O."/>
            <person name="Salzberg S.L."/>
            <person name="Tang P."/>
            <person name="Chiu C.-H."/>
            <person name="Lee Y.-S."/>
            <person name="Embley T.M."/>
            <person name="Coombs G.H."/>
            <person name="Mottram J.C."/>
            <person name="Tachezy J."/>
            <person name="Fraser-Liggett C.M."/>
            <person name="Johnson P.J."/>
        </authorList>
    </citation>
    <scope>NUCLEOTIDE SEQUENCE [LARGE SCALE GENOMIC DNA]</scope>
    <source>
        <strain evidence="1">G3</strain>
    </source>
</reference>
<dbReference type="RefSeq" id="XP_001319639.1">
    <property type="nucleotide sequence ID" value="XM_001319604.1"/>
</dbReference>
<evidence type="ECO:0000313" key="1">
    <source>
        <dbReference type="EMBL" id="EAY07416.1"/>
    </source>
</evidence>
<dbReference type="KEGG" id="tva:4765307"/>
<dbReference type="VEuPathDB" id="TrichDB:TVAG_419580"/>
<dbReference type="Gene3D" id="2.60.120.200">
    <property type="match status" value="1"/>
</dbReference>
<dbReference type="InterPro" id="IPR013320">
    <property type="entry name" value="ConA-like_dom_sf"/>
</dbReference>
<keyword evidence="2" id="KW-1185">Reference proteome</keyword>
<dbReference type="Proteomes" id="UP000001542">
    <property type="component" value="Unassembled WGS sequence"/>
</dbReference>
<dbReference type="SUPFAM" id="SSF49899">
    <property type="entry name" value="Concanavalin A-like lectins/glucanases"/>
    <property type="match status" value="1"/>
</dbReference>
<reference evidence="1" key="1">
    <citation type="submission" date="2006-10" db="EMBL/GenBank/DDBJ databases">
        <authorList>
            <person name="Amadeo P."/>
            <person name="Zhao Q."/>
            <person name="Wortman J."/>
            <person name="Fraser-Liggett C."/>
            <person name="Carlton J."/>
        </authorList>
    </citation>
    <scope>NUCLEOTIDE SEQUENCE</scope>
    <source>
        <strain evidence="1">G3</strain>
    </source>
</reference>
<protein>
    <submittedName>
        <fullName evidence="1">Uncharacterized protein</fullName>
    </submittedName>
</protein>
<dbReference type="EMBL" id="DS113400">
    <property type="protein sequence ID" value="EAY07416.1"/>
    <property type="molecule type" value="Genomic_DNA"/>
</dbReference>